<organism evidence="2 3">
    <name type="scientific">Acrocarpospora corrugata</name>
    <dbReference type="NCBI Taxonomy" id="35763"/>
    <lineage>
        <taxon>Bacteria</taxon>
        <taxon>Bacillati</taxon>
        <taxon>Actinomycetota</taxon>
        <taxon>Actinomycetes</taxon>
        <taxon>Streptosporangiales</taxon>
        <taxon>Streptosporangiaceae</taxon>
        <taxon>Acrocarpospora</taxon>
    </lineage>
</organism>
<evidence type="ECO:0000313" key="2">
    <source>
        <dbReference type="EMBL" id="GES04374.1"/>
    </source>
</evidence>
<dbReference type="Proteomes" id="UP000334990">
    <property type="component" value="Unassembled WGS sequence"/>
</dbReference>
<sequence length="77" mass="7390">MVAGAAVLGLTGAPGAALATDEASGPYAQALAEIASDGSTVMANGVTRVTHNPLIPAASFPAASCLPGPGRAWQSVS</sequence>
<keyword evidence="3" id="KW-1185">Reference proteome</keyword>
<feature type="signal peptide" evidence="1">
    <location>
        <begin position="1"/>
        <end position="19"/>
    </location>
</feature>
<accession>A0A5M3W6E9</accession>
<evidence type="ECO:0000256" key="1">
    <source>
        <dbReference type="SAM" id="SignalP"/>
    </source>
</evidence>
<proteinExistence type="predicted"/>
<gene>
    <name evidence="2" type="ORF">Acor_64420</name>
</gene>
<name>A0A5M3W6E9_9ACTN</name>
<protein>
    <submittedName>
        <fullName evidence="2">Uncharacterized protein</fullName>
    </submittedName>
</protein>
<reference evidence="2 3" key="1">
    <citation type="submission" date="2019-10" db="EMBL/GenBank/DDBJ databases">
        <title>Whole genome shotgun sequence of Acrocarpospora corrugata NBRC 13972.</title>
        <authorList>
            <person name="Ichikawa N."/>
            <person name="Kimura A."/>
            <person name="Kitahashi Y."/>
            <person name="Komaki H."/>
            <person name="Oguchi A."/>
        </authorList>
    </citation>
    <scope>NUCLEOTIDE SEQUENCE [LARGE SCALE GENOMIC DNA]</scope>
    <source>
        <strain evidence="2 3">NBRC 13972</strain>
    </source>
</reference>
<dbReference type="RefSeq" id="WP_155340484.1">
    <property type="nucleotide sequence ID" value="NZ_BLAD01000081.1"/>
</dbReference>
<evidence type="ECO:0000313" key="3">
    <source>
        <dbReference type="Proteomes" id="UP000334990"/>
    </source>
</evidence>
<comment type="caution">
    <text evidence="2">The sequence shown here is derived from an EMBL/GenBank/DDBJ whole genome shotgun (WGS) entry which is preliminary data.</text>
</comment>
<feature type="chain" id="PRO_5024305306" evidence="1">
    <location>
        <begin position="20"/>
        <end position="77"/>
    </location>
</feature>
<dbReference type="EMBL" id="BLAD01000081">
    <property type="protein sequence ID" value="GES04374.1"/>
    <property type="molecule type" value="Genomic_DNA"/>
</dbReference>
<keyword evidence="1" id="KW-0732">Signal</keyword>
<dbReference type="AlphaFoldDB" id="A0A5M3W6E9"/>